<dbReference type="Gene3D" id="2.40.10.10">
    <property type="entry name" value="Trypsin-like serine proteases"/>
    <property type="match status" value="1"/>
</dbReference>
<proteinExistence type="evidence at transcript level"/>
<dbReference type="AlphaFoldDB" id="A0A0K8R9X9"/>
<dbReference type="PANTHER" id="PTHR24252:SF7">
    <property type="entry name" value="HYALIN"/>
    <property type="match status" value="1"/>
</dbReference>
<feature type="region of interest" description="Disordered" evidence="14">
    <location>
        <begin position="75"/>
        <end position="94"/>
    </location>
</feature>
<keyword evidence="9" id="KW-0130">Cell adhesion</keyword>
<dbReference type="SMART" id="SM00020">
    <property type="entry name" value="Tryp_SPc"/>
    <property type="match status" value="1"/>
</dbReference>
<evidence type="ECO:0000256" key="12">
    <source>
        <dbReference type="ARBA" id="ARBA00066707"/>
    </source>
</evidence>
<keyword evidence="4 15" id="KW-0732">Signal</keyword>
<comment type="catalytic activity">
    <reaction evidence="11">
        <text>Selective cleavage of 103-Arg-|-Ser-104 and 124-Ile-|-Ile-125 bonds in Limulus clotting factor B to form activated factor B. Cleavage of -Pro-Arg-|-Xaa- bonds in synthetic substrates.</text>
        <dbReference type="EC" id="3.4.21.84"/>
    </reaction>
</comment>
<keyword evidence="7" id="KW-0353">Hemolymph clotting</keyword>
<keyword evidence="8 13" id="KW-0720">Serine protease</keyword>
<evidence type="ECO:0000256" key="10">
    <source>
        <dbReference type="ARBA" id="ARBA00023157"/>
    </source>
</evidence>
<feature type="compositionally biased region" description="Polar residues" evidence="14">
    <location>
        <begin position="484"/>
        <end position="500"/>
    </location>
</feature>
<evidence type="ECO:0000256" key="3">
    <source>
        <dbReference type="ARBA" id="ARBA00022670"/>
    </source>
</evidence>
<dbReference type="PROSITE" id="PS00135">
    <property type="entry name" value="TRYPSIN_SER"/>
    <property type="match status" value="1"/>
</dbReference>
<protein>
    <recommendedName>
        <fullName evidence="12">limulus clotting factor C</fullName>
        <ecNumber evidence="12">3.4.21.84</ecNumber>
    </recommendedName>
</protein>
<keyword evidence="3 13" id="KW-0645">Protease</keyword>
<evidence type="ECO:0000256" key="15">
    <source>
        <dbReference type="SAM" id="SignalP"/>
    </source>
</evidence>
<feature type="region of interest" description="Disordered" evidence="14">
    <location>
        <begin position="435"/>
        <end position="565"/>
    </location>
</feature>
<evidence type="ECO:0000256" key="13">
    <source>
        <dbReference type="RuleBase" id="RU363034"/>
    </source>
</evidence>
<evidence type="ECO:0000256" key="1">
    <source>
        <dbReference type="ARBA" id="ARBA00022536"/>
    </source>
</evidence>
<dbReference type="InterPro" id="IPR009003">
    <property type="entry name" value="Peptidase_S1_PA"/>
</dbReference>
<feature type="chain" id="PRO_5005517047" description="limulus clotting factor C" evidence="15">
    <location>
        <begin position="28"/>
        <end position="565"/>
    </location>
</feature>
<dbReference type="PROSITE" id="PS00134">
    <property type="entry name" value="TRYPSIN_HIS"/>
    <property type="match status" value="1"/>
</dbReference>
<dbReference type="CDD" id="cd00190">
    <property type="entry name" value="Tryp_SPc"/>
    <property type="match status" value="1"/>
</dbReference>
<feature type="domain" description="Peptidase S1" evidence="16">
    <location>
        <begin position="184"/>
        <end position="427"/>
    </location>
</feature>
<accession>A0A0K8R9X9</accession>
<dbReference type="InterPro" id="IPR043504">
    <property type="entry name" value="Peptidase_S1_PA_chymotrypsin"/>
</dbReference>
<keyword evidence="5" id="KW-0430">Lectin</keyword>
<dbReference type="Pfam" id="PF00089">
    <property type="entry name" value="Trypsin"/>
    <property type="match status" value="1"/>
</dbReference>
<dbReference type="GO" id="GO:0007155">
    <property type="term" value="P:cell adhesion"/>
    <property type="evidence" value="ECO:0007669"/>
    <property type="project" value="UniProtKB-KW"/>
</dbReference>
<evidence type="ECO:0000256" key="2">
    <source>
        <dbReference type="ARBA" id="ARBA00022659"/>
    </source>
</evidence>
<feature type="compositionally biased region" description="Basic residues" evidence="14">
    <location>
        <begin position="550"/>
        <end position="565"/>
    </location>
</feature>
<keyword evidence="1" id="KW-0245">EGF-like domain</keyword>
<reference evidence="17" key="1">
    <citation type="submission" date="2012-12" db="EMBL/GenBank/DDBJ databases">
        <title>Identification and characterization of a phenylalanine ammonia-lyase gene family in Isatis indigotica Fort.</title>
        <authorList>
            <person name="Liu Q."/>
            <person name="Chen J."/>
            <person name="Zhou X."/>
            <person name="Di P."/>
            <person name="Xiao Y."/>
            <person name="Xuan H."/>
            <person name="Zhang L."/>
            <person name="Chen W."/>
        </authorList>
    </citation>
    <scope>NUCLEOTIDE SEQUENCE</scope>
    <source>
        <tissue evidence="17">Salivary gland</tissue>
    </source>
</reference>
<dbReference type="InterPro" id="IPR018114">
    <property type="entry name" value="TRYPSIN_HIS"/>
</dbReference>
<evidence type="ECO:0000256" key="8">
    <source>
        <dbReference type="ARBA" id="ARBA00022825"/>
    </source>
</evidence>
<dbReference type="PROSITE" id="PS50240">
    <property type="entry name" value="TRYPSIN_DOM"/>
    <property type="match status" value="1"/>
</dbReference>
<keyword evidence="2" id="KW-0768">Sushi</keyword>
<dbReference type="InterPro" id="IPR033116">
    <property type="entry name" value="TRYPSIN_SER"/>
</dbReference>
<feature type="region of interest" description="Disordered" evidence="14">
    <location>
        <begin position="100"/>
        <end position="137"/>
    </location>
</feature>
<feature type="compositionally biased region" description="Polar residues" evidence="14">
    <location>
        <begin position="435"/>
        <end position="447"/>
    </location>
</feature>
<name>A0A0K8R9X9_IXORI</name>
<evidence type="ECO:0000256" key="11">
    <source>
        <dbReference type="ARBA" id="ARBA00052079"/>
    </source>
</evidence>
<dbReference type="InterPro" id="IPR001314">
    <property type="entry name" value="Peptidase_S1A"/>
</dbReference>
<dbReference type="GO" id="GO:0030246">
    <property type="term" value="F:carbohydrate binding"/>
    <property type="evidence" value="ECO:0007669"/>
    <property type="project" value="UniProtKB-KW"/>
</dbReference>
<feature type="region of interest" description="Disordered" evidence="14">
    <location>
        <begin position="41"/>
        <end position="68"/>
    </location>
</feature>
<organism evidence="17">
    <name type="scientific">Ixodes ricinus</name>
    <name type="common">Common tick</name>
    <name type="synonym">Acarus ricinus</name>
    <dbReference type="NCBI Taxonomy" id="34613"/>
    <lineage>
        <taxon>Eukaryota</taxon>
        <taxon>Metazoa</taxon>
        <taxon>Ecdysozoa</taxon>
        <taxon>Arthropoda</taxon>
        <taxon>Chelicerata</taxon>
        <taxon>Arachnida</taxon>
        <taxon>Acari</taxon>
        <taxon>Parasitiformes</taxon>
        <taxon>Ixodida</taxon>
        <taxon>Ixodoidea</taxon>
        <taxon>Ixodidae</taxon>
        <taxon>Ixodinae</taxon>
        <taxon>Ixodes</taxon>
    </lineage>
</organism>
<evidence type="ECO:0000256" key="14">
    <source>
        <dbReference type="SAM" id="MobiDB-lite"/>
    </source>
</evidence>
<dbReference type="PANTHER" id="PTHR24252">
    <property type="entry name" value="ACROSIN-RELATED"/>
    <property type="match status" value="1"/>
</dbReference>
<dbReference type="SUPFAM" id="SSF50494">
    <property type="entry name" value="Trypsin-like serine proteases"/>
    <property type="match status" value="1"/>
</dbReference>
<evidence type="ECO:0000256" key="5">
    <source>
        <dbReference type="ARBA" id="ARBA00022734"/>
    </source>
</evidence>
<evidence type="ECO:0000313" key="17">
    <source>
        <dbReference type="EMBL" id="JAA67950.1"/>
    </source>
</evidence>
<dbReference type="GO" id="GO:0006508">
    <property type="term" value="P:proteolysis"/>
    <property type="evidence" value="ECO:0007669"/>
    <property type="project" value="UniProtKB-KW"/>
</dbReference>
<evidence type="ECO:0000256" key="4">
    <source>
        <dbReference type="ARBA" id="ARBA00022729"/>
    </source>
</evidence>
<keyword evidence="10" id="KW-1015">Disulfide bond</keyword>
<feature type="signal peptide" evidence="15">
    <location>
        <begin position="1"/>
        <end position="27"/>
    </location>
</feature>
<dbReference type="GO" id="GO:0042381">
    <property type="term" value="P:hemolymph coagulation"/>
    <property type="evidence" value="ECO:0007669"/>
    <property type="project" value="UniProtKB-KW"/>
</dbReference>
<dbReference type="FunFam" id="2.40.10.10:FF:000120">
    <property type="entry name" value="Putative serine protease"/>
    <property type="match status" value="1"/>
</dbReference>
<dbReference type="EMBL" id="GADI01005858">
    <property type="protein sequence ID" value="JAA67950.1"/>
    <property type="molecule type" value="mRNA"/>
</dbReference>
<evidence type="ECO:0000256" key="6">
    <source>
        <dbReference type="ARBA" id="ARBA00022801"/>
    </source>
</evidence>
<dbReference type="PRINTS" id="PR00722">
    <property type="entry name" value="CHYMOTRYPSIN"/>
</dbReference>
<evidence type="ECO:0000256" key="7">
    <source>
        <dbReference type="ARBA" id="ARBA00022820"/>
    </source>
</evidence>
<feature type="compositionally biased region" description="Basic residues" evidence="14">
    <location>
        <begin position="533"/>
        <end position="542"/>
    </location>
</feature>
<sequence length="565" mass="61535">MTATLNPAWRLILRLLLVVVCVELCSCQKVSHTSNLEGNQAALSVPRSGDSVPKGTEQATANNPDGVANVIEVREPQTTTSTRRSGGDALSGGSIVVPVVVSSNGNGETKDNNIDTVPQENHKPNQAPERPEPGSTTDHKVEVQFQNIESGQPGPGTHDPLDNVNVTEFIQRNCGKAHSRKRRIVGGTISSVTTYPWTVGIFTVGSSKPYCGAVLITPWFVLTAAHCTRGRTVVDLRVAYGLQTINERTLEERQEHVAVVMKIHQHKSFVDIVHGDDISMLQLKTPLLADGQLVPPICTPQLSQLDRSTVVNTMGVVAGWGRTTYNGESSSDLREVSLPIVSNQECSKVFEGVVTITDGMICAGDITGKKDACQGDSGGPLMWYSSVFERWYVIGVVSFGVKCAEKGYYGTYTWVEKYLDWICKITDRLVCLQTTGGQKKQPTSEPQPGTKEQEPDETTKNCTDAEEGATPTTDSNKEPPPTAPESTPQQATTSNQSDNAEGQKKAESPAETIPQKPQMVTPSLQKPESRPVKSNKYKKSHLKNGLSHDGHRKRRRRKKLSGRNE</sequence>
<evidence type="ECO:0000259" key="16">
    <source>
        <dbReference type="PROSITE" id="PS50240"/>
    </source>
</evidence>
<dbReference type="GO" id="GO:0004252">
    <property type="term" value="F:serine-type endopeptidase activity"/>
    <property type="evidence" value="ECO:0007669"/>
    <property type="project" value="InterPro"/>
</dbReference>
<dbReference type="EC" id="3.4.21.84" evidence="12"/>
<keyword evidence="6 13" id="KW-0378">Hydrolase</keyword>
<evidence type="ECO:0000256" key="9">
    <source>
        <dbReference type="ARBA" id="ARBA00022889"/>
    </source>
</evidence>
<dbReference type="InterPro" id="IPR001254">
    <property type="entry name" value="Trypsin_dom"/>
</dbReference>